<evidence type="ECO:0000313" key="5">
    <source>
        <dbReference type="EMBL" id="MBH0236294.1"/>
    </source>
</evidence>
<dbReference type="GO" id="GO:0008168">
    <property type="term" value="F:methyltransferase activity"/>
    <property type="evidence" value="ECO:0007669"/>
    <property type="project" value="UniProtKB-KW"/>
</dbReference>
<dbReference type="CDD" id="cd02440">
    <property type="entry name" value="AdoMet_MTases"/>
    <property type="match status" value="1"/>
</dbReference>
<dbReference type="InterPro" id="IPR029063">
    <property type="entry name" value="SAM-dependent_MTases_sf"/>
</dbReference>
<sequence>MQSVPDPVATPAPRPSGKAAKPAKAAKPRTPPCPITGGRSKLVQRISTSLLIDLWRIMGKVDVSDHYQGLSHVHLYQSDCGLMFFHPPIPGNAAFYGTLYKRWNAHGLLQRGAERRQEFLRAARHVRPGDRVLDVGGGEGDFGRHVPAADFTAIDPYAPPEADARVLRVTAAQHADAAAGSYDVVTAFQVLEHVEDPRGLAADLVRLLKPGGLLILCAPTHPSILTEVPNNLVNAPPHHLTWWNETAFAALAAEFGLEVLENEVLPGSPHQTLFGWLDRFLIVRTRGAAGGPYYAHRWSWHAGLAIGYSLAWVADKVLGERAVARPSDGFLVARKPL</sequence>
<dbReference type="AlphaFoldDB" id="A0A931HZ15"/>
<feature type="compositionally biased region" description="Low complexity" evidence="4">
    <location>
        <begin position="15"/>
        <end position="25"/>
    </location>
</feature>
<organism evidence="5 6">
    <name type="scientific">Methylobrevis albus</name>
    <dbReference type="NCBI Taxonomy" id="2793297"/>
    <lineage>
        <taxon>Bacteria</taxon>
        <taxon>Pseudomonadati</taxon>
        <taxon>Pseudomonadota</taxon>
        <taxon>Alphaproteobacteria</taxon>
        <taxon>Hyphomicrobiales</taxon>
        <taxon>Pleomorphomonadaceae</taxon>
        <taxon>Methylobrevis</taxon>
    </lineage>
</organism>
<dbReference type="Gene3D" id="3.40.50.150">
    <property type="entry name" value="Vaccinia Virus protein VP39"/>
    <property type="match status" value="1"/>
</dbReference>
<evidence type="ECO:0000313" key="6">
    <source>
        <dbReference type="Proteomes" id="UP000631694"/>
    </source>
</evidence>
<evidence type="ECO:0000256" key="4">
    <source>
        <dbReference type="SAM" id="MobiDB-lite"/>
    </source>
</evidence>
<evidence type="ECO:0000256" key="1">
    <source>
        <dbReference type="ARBA" id="ARBA00022603"/>
    </source>
</evidence>
<dbReference type="PANTHER" id="PTHR43464">
    <property type="entry name" value="METHYLTRANSFERASE"/>
    <property type="match status" value="1"/>
</dbReference>
<keyword evidence="1 5" id="KW-0489">Methyltransferase</keyword>
<dbReference type="RefSeq" id="WP_197309399.1">
    <property type="nucleotide sequence ID" value="NZ_JADZLT010000036.1"/>
</dbReference>
<evidence type="ECO:0000256" key="2">
    <source>
        <dbReference type="ARBA" id="ARBA00022679"/>
    </source>
</evidence>
<keyword evidence="3" id="KW-0949">S-adenosyl-L-methionine</keyword>
<evidence type="ECO:0000256" key="3">
    <source>
        <dbReference type="ARBA" id="ARBA00022691"/>
    </source>
</evidence>
<reference evidence="5" key="1">
    <citation type="submission" date="2020-12" db="EMBL/GenBank/DDBJ databases">
        <title>Methylobrevis albus sp. nov., isolated from fresh water lack sediment.</title>
        <authorList>
            <person name="Zou Q."/>
        </authorList>
    </citation>
    <scope>NUCLEOTIDE SEQUENCE</scope>
    <source>
        <strain evidence="5">L22</strain>
    </source>
</reference>
<name>A0A931HZ15_9HYPH</name>
<keyword evidence="2" id="KW-0808">Transferase</keyword>
<proteinExistence type="predicted"/>
<dbReference type="Proteomes" id="UP000631694">
    <property type="component" value="Unassembled WGS sequence"/>
</dbReference>
<feature type="region of interest" description="Disordered" evidence="4">
    <location>
        <begin position="1"/>
        <end position="39"/>
    </location>
</feature>
<accession>A0A931HZ15</accession>
<dbReference type="SUPFAM" id="SSF53335">
    <property type="entry name" value="S-adenosyl-L-methionine-dependent methyltransferases"/>
    <property type="match status" value="1"/>
</dbReference>
<keyword evidence="6" id="KW-1185">Reference proteome</keyword>
<dbReference type="PANTHER" id="PTHR43464:SF19">
    <property type="entry name" value="UBIQUINONE BIOSYNTHESIS O-METHYLTRANSFERASE, MITOCHONDRIAL"/>
    <property type="match status" value="1"/>
</dbReference>
<dbReference type="Pfam" id="PF13489">
    <property type="entry name" value="Methyltransf_23"/>
    <property type="match status" value="1"/>
</dbReference>
<comment type="caution">
    <text evidence="5">The sequence shown here is derived from an EMBL/GenBank/DDBJ whole genome shotgun (WGS) entry which is preliminary data.</text>
</comment>
<gene>
    <name evidence="5" type="ORF">I5731_00530</name>
</gene>
<dbReference type="GO" id="GO:0032259">
    <property type="term" value="P:methylation"/>
    <property type="evidence" value="ECO:0007669"/>
    <property type="project" value="UniProtKB-KW"/>
</dbReference>
<protein>
    <submittedName>
        <fullName evidence="5">Class I SAM-dependent methyltransferase</fullName>
    </submittedName>
</protein>
<dbReference type="EMBL" id="JADZLT010000036">
    <property type="protein sequence ID" value="MBH0236294.1"/>
    <property type="molecule type" value="Genomic_DNA"/>
</dbReference>